<keyword evidence="9" id="KW-1185">Reference proteome</keyword>
<dbReference type="OrthoDB" id="10546561at2759"/>
<keyword evidence="3" id="KW-0479">Metal-binding</keyword>
<evidence type="ECO:0000256" key="5">
    <source>
        <dbReference type="ARBA" id="ARBA00022771"/>
    </source>
</evidence>
<gene>
    <name evidence="10" type="primary">LOC106177859</name>
</gene>
<keyword evidence="6" id="KW-0833">Ubl conjugation pathway</keyword>
<dbReference type="InterPro" id="IPR040847">
    <property type="entry name" value="SH3_15"/>
</dbReference>
<dbReference type="AlphaFoldDB" id="A0A1S3K1S0"/>
<dbReference type="KEGG" id="lak:106177859"/>
<evidence type="ECO:0000313" key="10">
    <source>
        <dbReference type="RefSeq" id="XP_013416221.1"/>
    </source>
</evidence>
<evidence type="ECO:0000256" key="1">
    <source>
        <dbReference type="ARBA" id="ARBA00004906"/>
    </source>
</evidence>
<dbReference type="GO" id="GO:0016567">
    <property type="term" value="P:protein ubiquitination"/>
    <property type="evidence" value="ECO:0007669"/>
    <property type="project" value="UniProtKB-UniPathway"/>
</dbReference>
<dbReference type="STRING" id="7574.A0A1S3K1S0"/>
<accession>A0A1S3K1S0</accession>
<evidence type="ECO:0000256" key="3">
    <source>
        <dbReference type="ARBA" id="ARBA00022723"/>
    </source>
</evidence>
<name>A0A1S3K1S0_LINAN</name>
<evidence type="ECO:0000313" key="9">
    <source>
        <dbReference type="Proteomes" id="UP000085678"/>
    </source>
</evidence>
<dbReference type="PANTHER" id="PTHR24202:SF4">
    <property type="entry name" value="E3 UBIQUITIN-PROTEIN LIGASE MIB2-RELATED"/>
    <property type="match status" value="1"/>
</dbReference>
<dbReference type="Proteomes" id="UP000085678">
    <property type="component" value="Unplaced"/>
</dbReference>
<dbReference type="GeneID" id="106177859"/>
<dbReference type="GO" id="GO:0016740">
    <property type="term" value="F:transferase activity"/>
    <property type="evidence" value="ECO:0007669"/>
    <property type="project" value="UniProtKB-KW"/>
</dbReference>
<sequence>MGKHRDVAVEGLFKKYDIVKLSDEEEIVKLLQEGHGGWNERMKLSLGVKGLVNRVEFGNVRVEFVNSDTWALNPEVLIKDEEEGTGIDDLETGDFVLIRPVSEQEARVLQQDHGGWAAGMEKSLGHTGIVKDVLPGSKVKVEVSQQPWVYNKSLITLVCKKEEMVRVLLRRQSTM</sequence>
<evidence type="ECO:0000256" key="2">
    <source>
        <dbReference type="ARBA" id="ARBA00022679"/>
    </source>
</evidence>
<evidence type="ECO:0000256" key="4">
    <source>
        <dbReference type="ARBA" id="ARBA00022737"/>
    </source>
</evidence>
<protein>
    <submittedName>
        <fullName evidence="10">E3 ubiquitin-protein ligase MIB2-like</fullName>
    </submittedName>
</protein>
<dbReference type="InParanoid" id="A0A1S3K1S0"/>
<keyword evidence="7" id="KW-0862">Zinc</keyword>
<evidence type="ECO:0000259" key="8">
    <source>
        <dbReference type="Pfam" id="PF18346"/>
    </source>
</evidence>
<dbReference type="PANTHER" id="PTHR24202">
    <property type="entry name" value="E3 UBIQUITIN-PROTEIN LIGASE MIB2"/>
    <property type="match status" value="1"/>
</dbReference>
<reference evidence="10" key="1">
    <citation type="submission" date="2025-08" db="UniProtKB">
        <authorList>
            <consortium name="RefSeq"/>
        </authorList>
    </citation>
    <scope>IDENTIFICATION</scope>
    <source>
        <tissue evidence="10">Gonads</tissue>
    </source>
</reference>
<keyword evidence="4" id="KW-0677">Repeat</keyword>
<dbReference type="UniPathway" id="UPA00143"/>
<dbReference type="GO" id="GO:0008270">
    <property type="term" value="F:zinc ion binding"/>
    <property type="evidence" value="ECO:0007669"/>
    <property type="project" value="UniProtKB-KW"/>
</dbReference>
<dbReference type="GO" id="GO:0005737">
    <property type="term" value="C:cytoplasm"/>
    <property type="evidence" value="ECO:0007669"/>
    <property type="project" value="TreeGrafter"/>
</dbReference>
<dbReference type="Pfam" id="PF18346">
    <property type="entry name" value="SH3_15"/>
    <property type="match status" value="2"/>
</dbReference>
<feature type="domain" description="Mind bomb SH3 repeat" evidence="8">
    <location>
        <begin position="17"/>
        <end position="76"/>
    </location>
</feature>
<feature type="domain" description="Mind bomb SH3 repeat" evidence="8">
    <location>
        <begin position="91"/>
        <end position="151"/>
    </location>
</feature>
<dbReference type="RefSeq" id="XP_013416221.1">
    <property type="nucleotide sequence ID" value="XM_013560767.1"/>
</dbReference>
<keyword evidence="2" id="KW-0808">Transferase</keyword>
<comment type="pathway">
    <text evidence="1">Protein modification; protein ubiquitination.</text>
</comment>
<keyword evidence="5" id="KW-0863">Zinc-finger</keyword>
<organism evidence="9 10">
    <name type="scientific">Lingula anatina</name>
    <name type="common">Brachiopod</name>
    <name type="synonym">Lingula unguis</name>
    <dbReference type="NCBI Taxonomy" id="7574"/>
    <lineage>
        <taxon>Eukaryota</taxon>
        <taxon>Metazoa</taxon>
        <taxon>Spiralia</taxon>
        <taxon>Lophotrochozoa</taxon>
        <taxon>Brachiopoda</taxon>
        <taxon>Linguliformea</taxon>
        <taxon>Lingulata</taxon>
        <taxon>Lingulida</taxon>
        <taxon>Linguloidea</taxon>
        <taxon>Lingulidae</taxon>
        <taxon>Lingula</taxon>
    </lineage>
</organism>
<proteinExistence type="predicted"/>
<evidence type="ECO:0000256" key="6">
    <source>
        <dbReference type="ARBA" id="ARBA00022786"/>
    </source>
</evidence>
<evidence type="ECO:0000256" key="7">
    <source>
        <dbReference type="ARBA" id="ARBA00022833"/>
    </source>
</evidence>